<accession>A0A174JZI6</accession>
<evidence type="ECO:0000313" key="2">
    <source>
        <dbReference type="EMBL" id="CUP05162.1"/>
    </source>
</evidence>
<dbReference type="InterPro" id="IPR014975">
    <property type="entry name" value="DUF1836"/>
</dbReference>
<dbReference type="Pfam" id="PF08876">
    <property type="entry name" value="DUF1836"/>
    <property type="match status" value="1"/>
</dbReference>
<sequence>MDNYKDWLYALLKTEPIPPEDIPDIGLYMDQVTTLMDTRLAGSKRYPDDKILTKTMINNYTKNHLLPPSDKKKYSREHVFLLIMIYYLKSMLSISDIQSLLEPLSEKYFPKNEENGLTLSDIYQKIIDDNTANEEYISEDIIKTWERTRNSFAEHSPSTEESEYLDDFSFIYQLGYDIYIRKQIIEKLIDKRRKENPPKKKGSKKK</sequence>
<dbReference type="EMBL" id="QSEP01000257">
    <property type="protein sequence ID" value="RGZ74310.1"/>
    <property type="molecule type" value="Genomic_DNA"/>
</dbReference>
<evidence type="ECO:0000313" key="5">
    <source>
        <dbReference type="Proteomes" id="UP000095390"/>
    </source>
</evidence>
<dbReference type="RefSeq" id="WP_022170484.1">
    <property type="nucleotide sequence ID" value="NZ_BLYK01000097.1"/>
</dbReference>
<dbReference type="Proteomes" id="UP000095679">
    <property type="component" value="Unassembled WGS sequence"/>
</dbReference>
<dbReference type="Proteomes" id="UP000286561">
    <property type="component" value="Unassembled WGS sequence"/>
</dbReference>
<evidence type="ECO:0000313" key="4">
    <source>
        <dbReference type="EMBL" id="RHK38148.1"/>
    </source>
</evidence>
<protein>
    <submittedName>
        <fullName evidence="3">DUF1836 domain-containing protein</fullName>
    </submittedName>
    <submittedName>
        <fullName evidence="2">Domain of uncharacterized function (DUF1836)</fullName>
    </submittedName>
</protein>
<dbReference type="EMBL" id="QRNJ01000038">
    <property type="protein sequence ID" value="RHK38148.1"/>
    <property type="molecule type" value="Genomic_DNA"/>
</dbReference>
<reference evidence="5 6" key="1">
    <citation type="submission" date="2015-09" db="EMBL/GenBank/DDBJ databases">
        <authorList>
            <consortium name="Pathogen Informatics"/>
        </authorList>
    </citation>
    <scope>NUCLEOTIDE SEQUENCE [LARGE SCALE GENOMIC DNA]</scope>
    <source>
        <strain evidence="2 6">2789STDY5834835</strain>
        <strain evidence="1 5">2789STDY5834966</strain>
    </source>
</reference>
<dbReference type="Proteomes" id="UP000283497">
    <property type="component" value="Unassembled WGS sequence"/>
</dbReference>
<dbReference type="EMBL" id="CYZL01000038">
    <property type="protein sequence ID" value="CUP05162.1"/>
    <property type="molecule type" value="Genomic_DNA"/>
</dbReference>
<organism evidence="2 6">
    <name type="scientific">Anaerobutyricum hallii</name>
    <dbReference type="NCBI Taxonomy" id="39488"/>
    <lineage>
        <taxon>Bacteria</taxon>
        <taxon>Bacillati</taxon>
        <taxon>Bacillota</taxon>
        <taxon>Clostridia</taxon>
        <taxon>Lachnospirales</taxon>
        <taxon>Lachnospiraceae</taxon>
        <taxon>Anaerobutyricum</taxon>
    </lineage>
</organism>
<evidence type="ECO:0000313" key="3">
    <source>
        <dbReference type="EMBL" id="RGZ74310.1"/>
    </source>
</evidence>
<dbReference type="PANTHER" id="PTHR40056:SF1">
    <property type="entry name" value="DUF1836 DOMAIN-CONTAINING PROTEIN"/>
    <property type="match status" value="1"/>
</dbReference>
<dbReference type="AlphaFoldDB" id="A0A174JZI6"/>
<reference evidence="7 8" key="2">
    <citation type="submission" date="2018-08" db="EMBL/GenBank/DDBJ databases">
        <title>A genome reference for cultivated species of the human gut microbiota.</title>
        <authorList>
            <person name="Zou Y."/>
            <person name="Xue W."/>
            <person name="Luo G."/>
        </authorList>
    </citation>
    <scope>NUCLEOTIDE SEQUENCE [LARGE SCALE GENOMIC DNA]</scope>
    <source>
        <strain evidence="4 7">AF45-14BH</strain>
        <strain evidence="3 8">AM48-23BH</strain>
    </source>
</reference>
<evidence type="ECO:0000313" key="1">
    <source>
        <dbReference type="EMBL" id="CUN03468.1"/>
    </source>
</evidence>
<dbReference type="OrthoDB" id="3191472at2"/>
<proteinExistence type="predicted"/>
<evidence type="ECO:0000313" key="7">
    <source>
        <dbReference type="Proteomes" id="UP000283497"/>
    </source>
</evidence>
<evidence type="ECO:0000313" key="6">
    <source>
        <dbReference type="Proteomes" id="UP000095679"/>
    </source>
</evidence>
<dbReference type="Proteomes" id="UP000095390">
    <property type="component" value="Unassembled WGS sequence"/>
</dbReference>
<name>A0A174JZI6_9FIRM</name>
<gene>
    <name evidence="4" type="ORF">DW068_10240</name>
    <name evidence="3" type="ORF">DW972_15965</name>
    <name evidence="2" type="ORF">ERS852450_02961</name>
    <name evidence="1" type="ORF">ERS852578_01784</name>
</gene>
<dbReference type="EMBL" id="CYYC01000020">
    <property type="protein sequence ID" value="CUN03468.1"/>
    <property type="molecule type" value="Genomic_DNA"/>
</dbReference>
<dbReference type="PANTHER" id="PTHR40056">
    <property type="entry name" value="HYPOTHETICAL CYTOSOLIC PROTEIN"/>
    <property type="match status" value="1"/>
</dbReference>
<evidence type="ECO:0000313" key="8">
    <source>
        <dbReference type="Proteomes" id="UP000286561"/>
    </source>
</evidence>